<evidence type="ECO:0000313" key="2">
    <source>
        <dbReference type="WBParaSite" id="ES5_v2.g25123.t1"/>
    </source>
</evidence>
<dbReference type="Proteomes" id="UP000887579">
    <property type="component" value="Unplaced"/>
</dbReference>
<sequence>SDSELLELERALQNKIEEFENEKNGFVEDSIPIRLNNNNNNFDNRRYLQAMEMRERRAGGRSSPIGSGSANMVPVLNEDGGVELFPIMEDEQQPIVVIEEPVTEEEMLQQQINGGEDGDDRQFVLIPEGDDEMAEAEAEGLIPIELIQDEIQSQQQPQELLLSENDIDELELRQRLAQLGDDEIAEAEAEGLIPIEMFQDEIQSQQQQQPQELLLSENDIDELELRQRLAQLGEQLTKRSIQGF</sequence>
<dbReference type="WBParaSite" id="ES5_v2.g25123.t1">
    <property type="protein sequence ID" value="ES5_v2.g25123.t1"/>
    <property type="gene ID" value="ES5_v2.g25123"/>
</dbReference>
<evidence type="ECO:0000313" key="1">
    <source>
        <dbReference type="Proteomes" id="UP000887579"/>
    </source>
</evidence>
<accession>A0AC34G6J4</accession>
<protein>
    <submittedName>
        <fullName evidence="2">Uncharacterized protein</fullName>
    </submittedName>
</protein>
<name>A0AC34G6J4_9BILA</name>
<organism evidence="1 2">
    <name type="scientific">Panagrolaimus sp. ES5</name>
    <dbReference type="NCBI Taxonomy" id="591445"/>
    <lineage>
        <taxon>Eukaryota</taxon>
        <taxon>Metazoa</taxon>
        <taxon>Ecdysozoa</taxon>
        <taxon>Nematoda</taxon>
        <taxon>Chromadorea</taxon>
        <taxon>Rhabditida</taxon>
        <taxon>Tylenchina</taxon>
        <taxon>Panagrolaimomorpha</taxon>
        <taxon>Panagrolaimoidea</taxon>
        <taxon>Panagrolaimidae</taxon>
        <taxon>Panagrolaimus</taxon>
    </lineage>
</organism>
<proteinExistence type="predicted"/>
<reference evidence="2" key="1">
    <citation type="submission" date="2022-11" db="UniProtKB">
        <authorList>
            <consortium name="WormBaseParasite"/>
        </authorList>
    </citation>
    <scope>IDENTIFICATION</scope>
</reference>